<dbReference type="GO" id="GO:0043565">
    <property type="term" value="F:sequence-specific DNA binding"/>
    <property type="evidence" value="ECO:0007669"/>
    <property type="project" value="InterPro"/>
</dbReference>
<reference evidence="5 6" key="1">
    <citation type="submission" date="2016-10" db="EMBL/GenBank/DDBJ databases">
        <title>Arsenicibacter rosenii gen. nov., sp. nov., an efficient arsenic-methylating bacterium isolated from an arsenic-contaminated paddy soil.</title>
        <authorList>
            <person name="Huang K."/>
        </authorList>
    </citation>
    <scope>NUCLEOTIDE SEQUENCE [LARGE SCALE GENOMIC DNA]</scope>
    <source>
        <strain evidence="5 6">SM-1</strain>
    </source>
</reference>
<dbReference type="GO" id="GO:0003700">
    <property type="term" value="F:DNA-binding transcription factor activity"/>
    <property type="evidence" value="ECO:0007669"/>
    <property type="project" value="InterPro"/>
</dbReference>
<dbReference type="Gene3D" id="1.10.10.60">
    <property type="entry name" value="Homeodomain-like"/>
    <property type="match status" value="1"/>
</dbReference>
<evidence type="ECO:0000313" key="5">
    <source>
        <dbReference type="EMBL" id="OIN59132.1"/>
    </source>
</evidence>
<keyword evidence="3" id="KW-0804">Transcription</keyword>
<evidence type="ECO:0000256" key="1">
    <source>
        <dbReference type="ARBA" id="ARBA00023015"/>
    </source>
</evidence>
<comment type="caution">
    <text evidence="5">The sequence shown here is derived from an EMBL/GenBank/DDBJ whole genome shotgun (WGS) entry which is preliminary data.</text>
</comment>
<evidence type="ECO:0000313" key="6">
    <source>
        <dbReference type="Proteomes" id="UP000181790"/>
    </source>
</evidence>
<gene>
    <name evidence="5" type="ORF">BLX24_12535</name>
</gene>
<dbReference type="PROSITE" id="PS01124">
    <property type="entry name" value="HTH_ARAC_FAMILY_2"/>
    <property type="match status" value="1"/>
</dbReference>
<dbReference type="SUPFAM" id="SSF51215">
    <property type="entry name" value="Regulatory protein AraC"/>
    <property type="match status" value="1"/>
</dbReference>
<keyword evidence="6" id="KW-1185">Reference proteome</keyword>
<keyword evidence="1" id="KW-0805">Transcription regulation</keyword>
<dbReference type="Pfam" id="PF02311">
    <property type="entry name" value="AraC_binding"/>
    <property type="match status" value="1"/>
</dbReference>
<dbReference type="SMART" id="SM00342">
    <property type="entry name" value="HTH_ARAC"/>
    <property type="match status" value="1"/>
</dbReference>
<dbReference type="OrthoDB" id="9793451at2"/>
<dbReference type="AlphaFoldDB" id="A0A1S2VK43"/>
<dbReference type="PANTHER" id="PTHR43280:SF32">
    <property type="entry name" value="TRANSCRIPTIONAL REGULATORY PROTEIN"/>
    <property type="match status" value="1"/>
</dbReference>
<proteinExistence type="predicted"/>
<dbReference type="Pfam" id="PF12833">
    <property type="entry name" value="HTH_18"/>
    <property type="match status" value="1"/>
</dbReference>
<dbReference type="Proteomes" id="UP000181790">
    <property type="component" value="Unassembled WGS sequence"/>
</dbReference>
<evidence type="ECO:0000256" key="2">
    <source>
        <dbReference type="ARBA" id="ARBA00023125"/>
    </source>
</evidence>
<accession>A0A1S2VK43</accession>
<feature type="domain" description="HTH araC/xylS-type" evidence="4">
    <location>
        <begin position="196"/>
        <end position="294"/>
    </location>
</feature>
<dbReference type="SUPFAM" id="SSF46689">
    <property type="entry name" value="Homeodomain-like"/>
    <property type="match status" value="1"/>
</dbReference>
<name>A0A1S2VK43_9BACT</name>
<dbReference type="EMBL" id="MORL01000005">
    <property type="protein sequence ID" value="OIN59132.1"/>
    <property type="molecule type" value="Genomic_DNA"/>
</dbReference>
<evidence type="ECO:0000259" key="4">
    <source>
        <dbReference type="PROSITE" id="PS01124"/>
    </source>
</evidence>
<evidence type="ECO:0000256" key="3">
    <source>
        <dbReference type="ARBA" id="ARBA00023163"/>
    </source>
</evidence>
<organism evidence="5 6">
    <name type="scientific">Arsenicibacter rosenii</name>
    <dbReference type="NCBI Taxonomy" id="1750698"/>
    <lineage>
        <taxon>Bacteria</taxon>
        <taxon>Pseudomonadati</taxon>
        <taxon>Bacteroidota</taxon>
        <taxon>Cytophagia</taxon>
        <taxon>Cytophagales</taxon>
        <taxon>Spirosomataceae</taxon>
        <taxon>Arsenicibacter</taxon>
    </lineage>
</organism>
<dbReference type="InterPro" id="IPR018060">
    <property type="entry name" value="HTH_AraC"/>
</dbReference>
<sequence>MPVPKLNPSQFDEYLFGTWKPTVSGFYERFHIERIENYKAHLKLPVLPHRRSVYFFIFVTKGLAVRSKGLTRYEVGPGMLFCLAADQITSLEAISDDVEGFYCHFRPELFHHAHLPVNLEQEFPFFSLTADQPLICVPQSDRLCALLDILLAERLRNDPARIRLVALYLTALLTELNHLNQSLPATSPTAAAALTQRYKRLLSERIYEKNTVSELAAILGISANHLNKCVKSTTGKSAHELLEDIRILEAKVLLKQTRLPVADIAFKIGGFDPSDFARFFKTKTGLSPKSYRNLPE</sequence>
<dbReference type="PANTHER" id="PTHR43280">
    <property type="entry name" value="ARAC-FAMILY TRANSCRIPTIONAL REGULATOR"/>
    <property type="match status" value="1"/>
</dbReference>
<keyword evidence="2" id="KW-0238">DNA-binding</keyword>
<dbReference type="InterPro" id="IPR003313">
    <property type="entry name" value="AraC-bd"/>
</dbReference>
<dbReference type="InterPro" id="IPR009057">
    <property type="entry name" value="Homeodomain-like_sf"/>
</dbReference>
<dbReference type="InterPro" id="IPR037923">
    <property type="entry name" value="HTH-like"/>
</dbReference>
<protein>
    <submittedName>
        <fullName evidence="5">AraC family transcriptional regulator</fullName>
    </submittedName>
</protein>